<evidence type="ECO:0000313" key="3">
    <source>
        <dbReference type="Proteomes" id="UP000557566"/>
    </source>
</evidence>
<dbReference type="EMBL" id="JAAVMX010000007">
    <property type="protein sequence ID" value="KAF4506429.1"/>
    <property type="molecule type" value="Genomic_DNA"/>
</dbReference>
<protein>
    <submittedName>
        <fullName evidence="2">Uncharacterized protein</fullName>
    </submittedName>
</protein>
<feature type="region of interest" description="Disordered" evidence="1">
    <location>
        <begin position="28"/>
        <end position="107"/>
    </location>
</feature>
<evidence type="ECO:0000313" key="2">
    <source>
        <dbReference type="EMBL" id="KAF4506429.1"/>
    </source>
</evidence>
<sequence>MTSCGPSPTPSQSRPQLSVEYFDPLAGSLDMASCGPSPTPSEVDLWRDPSPTPLQSGPQLSVEYDPLAGPPKRTPPSDSLPPPPRQSRHQPAVEYLDPLARPLGARM</sequence>
<reference evidence="2 3" key="1">
    <citation type="journal article" date="2020" name="Genome Biol. Evol.">
        <title>A new high-quality draft genome assembly of the Chinese cordyceps Ophiocordyceps sinensis.</title>
        <authorList>
            <person name="Shu R."/>
            <person name="Zhang J."/>
            <person name="Meng Q."/>
            <person name="Zhang H."/>
            <person name="Zhou G."/>
            <person name="Li M."/>
            <person name="Wu P."/>
            <person name="Zhao Y."/>
            <person name="Chen C."/>
            <person name="Qin Q."/>
        </authorList>
    </citation>
    <scope>NUCLEOTIDE SEQUENCE [LARGE SCALE GENOMIC DNA]</scope>
    <source>
        <strain evidence="2 3">IOZ07</strain>
    </source>
</reference>
<dbReference type="Proteomes" id="UP000557566">
    <property type="component" value="Unassembled WGS sequence"/>
</dbReference>
<evidence type="ECO:0000256" key="1">
    <source>
        <dbReference type="SAM" id="MobiDB-lite"/>
    </source>
</evidence>
<dbReference type="AlphaFoldDB" id="A0A8H4LVT5"/>
<accession>A0A8H4LVT5</accession>
<gene>
    <name evidence="2" type="ORF">G6O67_006518</name>
</gene>
<name>A0A8H4LVT5_9HYPO</name>
<organism evidence="2 3">
    <name type="scientific">Ophiocordyceps sinensis</name>
    <dbReference type="NCBI Taxonomy" id="72228"/>
    <lineage>
        <taxon>Eukaryota</taxon>
        <taxon>Fungi</taxon>
        <taxon>Dikarya</taxon>
        <taxon>Ascomycota</taxon>
        <taxon>Pezizomycotina</taxon>
        <taxon>Sordariomycetes</taxon>
        <taxon>Hypocreomycetidae</taxon>
        <taxon>Hypocreales</taxon>
        <taxon>Ophiocordycipitaceae</taxon>
        <taxon>Ophiocordyceps</taxon>
    </lineage>
</organism>
<keyword evidence="3" id="KW-1185">Reference proteome</keyword>
<comment type="caution">
    <text evidence="2">The sequence shown here is derived from an EMBL/GenBank/DDBJ whole genome shotgun (WGS) entry which is preliminary data.</text>
</comment>
<feature type="compositionally biased region" description="Pro residues" evidence="1">
    <location>
        <begin position="68"/>
        <end position="85"/>
    </location>
</feature>
<proteinExistence type="predicted"/>